<evidence type="ECO:0000313" key="2">
    <source>
        <dbReference type="Proteomes" id="UP000515123"/>
    </source>
</evidence>
<dbReference type="AlphaFoldDB" id="A0A6P5GZ80"/>
<accession>A0A6P5GZ80</accession>
<dbReference type="Proteomes" id="UP000515123">
    <property type="component" value="Linkage group 2"/>
</dbReference>
<dbReference type="GeneID" id="109727400"/>
<gene>
    <name evidence="3" type="primary">LOC109727400</name>
</gene>
<dbReference type="InterPro" id="IPR005162">
    <property type="entry name" value="Retrotrans_gag_dom"/>
</dbReference>
<protein>
    <submittedName>
        <fullName evidence="3">Uncharacterized protein LOC109727400</fullName>
    </submittedName>
</protein>
<reference evidence="2" key="1">
    <citation type="journal article" date="2015" name="Nat. Genet.">
        <title>The pineapple genome and the evolution of CAM photosynthesis.</title>
        <authorList>
            <person name="Ming R."/>
            <person name="VanBuren R."/>
            <person name="Wai C.M."/>
            <person name="Tang H."/>
            <person name="Schatz M.C."/>
            <person name="Bowers J.E."/>
            <person name="Lyons E."/>
            <person name="Wang M.L."/>
            <person name="Chen J."/>
            <person name="Biggers E."/>
            <person name="Zhang J."/>
            <person name="Huang L."/>
            <person name="Zhang L."/>
            <person name="Miao W."/>
            <person name="Zhang J."/>
            <person name="Ye Z."/>
            <person name="Miao C."/>
            <person name="Lin Z."/>
            <person name="Wang H."/>
            <person name="Zhou H."/>
            <person name="Yim W.C."/>
            <person name="Priest H.D."/>
            <person name="Zheng C."/>
            <person name="Woodhouse M."/>
            <person name="Edger P.P."/>
            <person name="Guyot R."/>
            <person name="Guo H.B."/>
            <person name="Guo H."/>
            <person name="Zheng G."/>
            <person name="Singh R."/>
            <person name="Sharma A."/>
            <person name="Min X."/>
            <person name="Zheng Y."/>
            <person name="Lee H."/>
            <person name="Gurtowski J."/>
            <person name="Sedlazeck F.J."/>
            <person name="Harkess A."/>
            <person name="McKain M.R."/>
            <person name="Liao Z."/>
            <person name="Fang J."/>
            <person name="Liu J."/>
            <person name="Zhang X."/>
            <person name="Zhang Q."/>
            <person name="Hu W."/>
            <person name="Qin Y."/>
            <person name="Wang K."/>
            <person name="Chen L.Y."/>
            <person name="Shirley N."/>
            <person name="Lin Y.R."/>
            <person name="Liu L.Y."/>
            <person name="Hernandez A.G."/>
            <person name="Wright C.L."/>
            <person name="Bulone V."/>
            <person name="Tuskan G.A."/>
            <person name="Heath K."/>
            <person name="Zee F."/>
            <person name="Moore P.H."/>
            <person name="Sunkar R."/>
            <person name="Leebens-Mack J.H."/>
            <person name="Mockler T."/>
            <person name="Bennetzen J.L."/>
            <person name="Freeling M."/>
            <person name="Sankoff D."/>
            <person name="Paterson A.H."/>
            <person name="Zhu X."/>
            <person name="Yang X."/>
            <person name="Smith J.A."/>
            <person name="Cushman J.C."/>
            <person name="Paull R.E."/>
            <person name="Yu Q."/>
        </authorList>
    </citation>
    <scope>NUCLEOTIDE SEQUENCE [LARGE SCALE GENOMIC DNA]</scope>
    <source>
        <strain evidence="2">cv. F153</strain>
    </source>
</reference>
<evidence type="ECO:0000259" key="1">
    <source>
        <dbReference type="Pfam" id="PF03732"/>
    </source>
</evidence>
<name>A0A6P5GZ80_ANACO</name>
<dbReference type="OrthoDB" id="8068363at2759"/>
<reference evidence="3" key="2">
    <citation type="submission" date="2025-08" db="UniProtKB">
        <authorList>
            <consortium name="RefSeq"/>
        </authorList>
    </citation>
    <scope>IDENTIFICATION</scope>
    <source>
        <tissue evidence="3">Leaf</tissue>
    </source>
</reference>
<feature type="domain" description="Retrotransposon gag" evidence="1">
    <location>
        <begin position="26"/>
        <end position="122"/>
    </location>
</feature>
<dbReference type="RefSeq" id="XP_020113117.1">
    <property type="nucleotide sequence ID" value="XM_020257528.1"/>
</dbReference>
<dbReference type="Pfam" id="PF03732">
    <property type="entry name" value="Retrotrans_gag"/>
    <property type="match status" value="1"/>
</dbReference>
<keyword evidence="2" id="KW-1185">Reference proteome</keyword>
<sequence length="164" mass="19640">MVESWIDLTETLFEDLYTLERDKVHLATHCLERAAKVWWKRVKRDRSSNLPSVVWEEFRGLMFTNYFPDSEKKKLQDQFLKLRQGNRSMGEYEQEFSYIIDCVPDVVRDNKDRADWFECGLWPKIYKAVHIVKLTTFAEVLDWALWAVHGNAYARAERESLEKE</sequence>
<organism evidence="2 3">
    <name type="scientific">Ananas comosus</name>
    <name type="common">Pineapple</name>
    <name type="synonym">Ananas ananas</name>
    <dbReference type="NCBI Taxonomy" id="4615"/>
    <lineage>
        <taxon>Eukaryota</taxon>
        <taxon>Viridiplantae</taxon>
        <taxon>Streptophyta</taxon>
        <taxon>Embryophyta</taxon>
        <taxon>Tracheophyta</taxon>
        <taxon>Spermatophyta</taxon>
        <taxon>Magnoliopsida</taxon>
        <taxon>Liliopsida</taxon>
        <taxon>Poales</taxon>
        <taxon>Bromeliaceae</taxon>
        <taxon>Bromelioideae</taxon>
        <taxon>Ananas</taxon>
    </lineage>
</organism>
<evidence type="ECO:0000313" key="3">
    <source>
        <dbReference type="RefSeq" id="XP_020113117.1"/>
    </source>
</evidence>
<proteinExistence type="predicted"/>